<keyword evidence="3" id="KW-1185">Reference proteome</keyword>
<keyword evidence="1" id="KW-1133">Transmembrane helix</keyword>
<dbReference type="EMBL" id="CP036200">
    <property type="protein sequence ID" value="QBF82227.1"/>
    <property type="molecule type" value="Genomic_DNA"/>
</dbReference>
<protein>
    <submittedName>
        <fullName evidence="2">Uncharacterized protein</fullName>
    </submittedName>
</protein>
<dbReference type="Proteomes" id="UP000291106">
    <property type="component" value="Chromosome"/>
</dbReference>
<evidence type="ECO:0000256" key="1">
    <source>
        <dbReference type="SAM" id="Phobius"/>
    </source>
</evidence>
<dbReference type="OrthoDB" id="6265446at2"/>
<dbReference type="AlphaFoldDB" id="A0A411PF57"/>
<evidence type="ECO:0000313" key="2">
    <source>
        <dbReference type="EMBL" id="QBF82227.1"/>
    </source>
</evidence>
<gene>
    <name evidence="2" type="ORF">EXU30_05560</name>
</gene>
<organism evidence="2 3">
    <name type="scientific">Shewanella maritima</name>
    <dbReference type="NCBI Taxonomy" id="2520507"/>
    <lineage>
        <taxon>Bacteria</taxon>
        <taxon>Pseudomonadati</taxon>
        <taxon>Pseudomonadota</taxon>
        <taxon>Gammaproteobacteria</taxon>
        <taxon>Alteromonadales</taxon>
        <taxon>Shewanellaceae</taxon>
        <taxon>Shewanella</taxon>
    </lineage>
</organism>
<dbReference type="KEGG" id="smai:EXU30_05560"/>
<proteinExistence type="predicted"/>
<dbReference type="RefSeq" id="WP_130598199.1">
    <property type="nucleotide sequence ID" value="NZ_CP036200.1"/>
</dbReference>
<name>A0A411PF57_9GAMM</name>
<accession>A0A411PF57</accession>
<feature type="transmembrane region" description="Helical" evidence="1">
    <location>
        <begin position="79"/>
        <end position="100"/>
    </location>
</feature>
<evidence type="ECO:0000313" key="3">
    <source>
        <dbReference type="Proteomes" id="UP000291106"/>
    </source>
</evidence>
<reference evidence="2 3" key="1">
    <citation type="submission" date="2019-02" db="EMBL/GenBank/DDBJ databases">
        <title>Shewanella sp. D4-2 isolated from Dokdo Island.</title>
        <authorList>
            <person name="Baek K."/>
        </authorList>
    </citation>
    <scope>NUCLEOTIDE SEQUENCE [LARGE SCALE GENOMIC DNA]</scope>
    <source>
        <strain evidence="2 3">D4-2</strain>
    </source>
</reference>
<keyword evidence="1" id="KW-0812">Transmembrane</keyword>
<sequence>MAIGLPRWKFKQSTSKWMRMVVLFTVVSVLGFEACIDETATLFPAMHFALFAIVSLALTDNIQEHYFTFVTEYTQAIRLVTIFLTGASFLVWIVTTIQRIQTLPYVQ</sequence>
<keyword evidence="1" id="KW-0472">Membrane</keyword>